<keyword evidence="2" id="KW-1185">Reference proteome</keyword>
<comment type="caution">
    <text evidence="1">The sequence shown here is derived from an EMBL/GenBank/DDBJ whole genome shotgun (WGS) entry which is preliminary data.</text>
</comment>
<reference evidence="1" key="1">
    <citation type="journal article" date="2023" name="Plant J.">
        <title>Genome sequences and population genomics provide insights into the demographic history, inbreeding, and mutation load of two 'living fossil' tree species of Dipteronia.</title>
        <authorList>
            <person name="Feng Y."/>
            <person name="Comes H.P."/>
            <person name="Chen J."/>
            <person name="Zhu S."/>
            <person name="Lu R."/>
            <person name="Zhang X."/>
            <person name="Li P."/>
            <person name="Qiu J."/>
            <person name="Olsen K.M."/>
            <person name="Qiu Y."/>
        </authorList>
    </citation>
    <scope>NUCLEOTIDE SEQUENCE</scope>
    <source>
        <strain evidence="1">NBL</strain>
    </source>
</reference>
<evidence type="ECO:0000313" key="2">
    <source>
        <dbReference type="Proteomes" id="UP001281410"/>
    </source>
</evidence>
<dbReference type="AlphaFoldDB" id="A0AAE0EES5"/>
<evidence type="ECO:0000313" key="1">
    <source>
        <dbReference type="EMBL" id="KAK3223810.1"/>
    </source>
</evidence>
<protein>
    <submittedName>
        <fullName evidence="1">Uncharacterized protein</fullName>
    </submittedName>
</protein>
<name>A0AAE0EES5_9ROSI</name>
<sequence length="103" mass="11824">MNFNIGGPSNFAFSSSDDDEAQLMEDLETIDAEEEEIIIQHGNIRRAIAQYLIQQNNPVTRRGSIPGHIVINRDRESVDRRLLNDYFSRTHDIMIKCSVNAFE</sequence>
<dbReference type="Proteomes" id="UP001281410">
    <property type="component" value="Unassembled WGS sequence"/>
</dbReference>
<proteinExistence type="predicted"/>
<dbReference type="EMBL" id="JANJYJ010000003">
    <property type="protein sequence ID" value="KAK3223810.1"/>
    <property type="molecule type" value="Genomic_DNA"/>
</dbReference>
<gene>
    <name evidence="1" type="ORF">Dsin_010835</name>
</gene>
<organism evidence="1 2">
    <name type="scientific">Dipteronia sinensis</name>
    <dbReference type="NCBI Taxonomy" id="43782"/>
    <lineage>
        <taxon>Eukaryota</taxon>
        <taxon>Viridiplantae</taxon>
        <taxon>Streptophyta</taxon>
        <taxon>Embryophyta</taxon>
        <taxon>Tracheophyta</taxon>
        <taxon>Spermatophyta</taxon>
        <taxon>Magnoliopsida</taxon>
        <taxon>eudicotyledons</taxon>
        <taxon>Gunneridae</taxon>
        <taxon>Pentapetalae</taxon>
        <taxon>rosids</taxon>
        <taxon>malvids</taxon>
        <taxon>Sapindales</taxon>
        <taxon>Sapindaceae</taxon>
        <taxon>Hippocastanoideae</taxon>
        <taxon>Acereae</taxon>
        <taxon>Dipteronia</taxon>
    </lineage>
</organism>
<accession>A0AAE0EES5</accession>